<dbReference type="Proteomes" id="UP001159363">
    <property type="component" value="Chromosome 1"/>
</dbReference>
<accession>A0ABQ9IK28</accession>
<feature type="region of interest" description="Disordered" evidence="1">
    <location>
        <begin position="77"/>
        <end position="96"/>
    </location>
</feature>
<keyword evidence="3" id="KW-1185">Reference proteome</keyword>
<organism evidence="2 3">
    <name type="scientific">Dryococelus australis</name>
    <dbReference type="NCBI Taxonomy" id="614101"/>
    <lineage>
        <taxon>Eukaryota</taxon>
        <taxon>Metazoa</taxon>
        <taxon>Ecdysozoa</taxon>
        <taxon>Arthropoda</taxon>
        <taxon>Hexapoda</taxon>
        <taxon>Insecta</taxon>
        <taxon>Pterygota</taxon>
        <taxon>Neoptera</taxon>
        <taxon>Polyneoptera</taxon>
        <taxon>Phasmatodea</taxon>
        <taxon>Verophasmatodea</taxon>
        <taxon>Anareolatae</taxon>
        <taxon>Phasmatidae</taxon>
        <taxon>Eurycanthinae</taxon>
        <taxon>Dryococelus</taxon>
    </lineage>
</organism>
<protein>
    <submittedName>
        <fullName evidence="2">Uncharacterized protein</fullName>
    </submittedName>
</protein>
<evidence type="ECO:0000313" key="2">
    <source>
        <dbReference type="EMBL" id="KAJ8897047.1"/>
    </source>
</evidence>
<evidence type="ECO:0000313" key="3">
    <source>
        <dbReference type="Proteomes" id="UP001159363"/>
    </source>
</evidence>
<name>A0ABQ9IK28_9NEOP</name>
<comment type="caution">
    <text evidence="2">The sequence shown here is derived from an EMBL/GenBank/DDBJ whole genome shotgun (WGS) entry which is preliminary data.</text>
</comment>
<gene>
    <name evidence="2" type="ORF">PR048_002393</name>
</gene>
<evidence type="ECO:0000256" key="1">
    <source>
        <dbReference type="SAM" id="MobiDB-lite"/>
    </source>
</evidence>
<proteinExistence type="predicted"/>
<sequence>MWLAIHKRMAGKQFGGTWLVAVSRRCLGRAATLAVLSRPCVCGLLVFIGTGVAAPRNLAEAFQGRRDTCLPPCDPAYPPYAESRSPDERSMTRQKQQPRPFSMCLLEFTARLCLLTRPDLKCRVVLVGLCDSGITALPSRYPISATFCYTHVTEGIQVSIAEEKKECISSYPHVSVSGMPMGMKTVIPRPDPSGRGWIVAYREQKCQQKMGMKTATEMGIVWGRLYRSTVPKYICRKNVIGYHRNINSWARPPICLNAELSAGDVGTERRRNSIVNVGFVLAEFIALILRVVHIDRNLARSESIAARRGASVAYKLNIACRALYLRPSRIAGPACSLDREQPMDTCADELCRRGCRSEPSKRVRVTFFESEKPLAVTSPDPSDLLLLDAAGPPVPIMTSPSPVADSVPPYARQNSKTYILVANTWWEGLKKFSRYREQPVTGLHPRPAGSLPGFRKWQSCRTMPLVGGFSLGYPVFPHLPSGAAPFSPHSTLIGAQHLDVKNRSNLRIQSMVQSTRVGKLDAFSSATRNVRRQGVDIACVPDFSFLYATTRSVRYCLELLTRRSRPVRRARYTRCFIHCMFSIPGLSSQWPVGRMQPATLTPRCLLQPFFFTTLLKELWCYKLHVATGACMRTCHVVACERASWRLFCAEFVVGRHPSRITELYMMSDLEISVWCEPPHVLQSELLNVVAWNQEDLDMFLWNTPQRGLHASPESLNSCCWRSVTNQSPTNHIPDMFMGDMSGERAGQGSSVTRVDRRLLAHSSPNVAGHCPTEIWHVESPEGGTIACCIQWRPKQSHLAFAHYVAHNAGCQIAVTTLASNTYATITVGQVEAGLVRKLSIVPLSTPATAFTCQLQSEAFVVSGQWQLMQLYAYHQSSPQQTASNCRRRQVHIRCSAPVSSQLCGRGCTVSYGHADNMAVIP</sequence>
<reference evidence="2 3" key="1">
    <citation type="submission" date="2023-02" db="EMBL/GenBank/DDBJ databases">
        <title>LHISI_Scaffold_Assembly.</title>
        <authorList>
            <person name="Stuart O.P."/>
            <person name="Cleave R."/>
            <person name="Magrath M.J.L."/>
            <person name="Mikheyev A.S."/>
        </authorList>
    </citation>
    <scope>NUCLEOTIDE SEQUENCE [LARGE SCALE GENOMIC DNA]</scope>
    <source>
        <strain evidence="2">Daus_M_001</strain>
        <tissue evidence="2">Leg muscle</tissue>
    </source>
</reference>
<dbReference type="EMBL" id="JARBHB010000001">
    <property type="protein sequence ID" value="KAJ8897047.1"/>
    <property type="molecule type" value="Genomic_DNA"/>
</dbReference>